<evidence type="ECO:0000313" key="2">
    <source>
        <dbReference type="EMBL" id="RDW64346.1"/>
    </source>
</evidence>
<dbReference type="GO" id="GO:0005524">
    <property type="term" value="F:ATP binding"/>
    <property type="evidence" value="ECO:0007669"/>
    <property type="project" value="InterPro"/>
</dbReference>
<sequence>MSSRHKNVLIDTITYPPETDLNLASIHVRDLARRLSNSDPFEFGLLPCRGVVKSREGDDTKFNLVFDIPRSLSNPRTLRQILLQKAPHALNDRFQLARQLVRSLMFVHTSGFVHKSIRPDTIVVFETQDSPFGPSFLIGFERFRPGDAGTFLTGDSSWEKNLYATRSGKGYTLRTDT</sequence>
<dbReference type="EMBL" id="PVWQ01000014">
    <property type="protein sequence ID" value="RDW64346.1"/>
    <property type="molecule type" value="Genomic_DNA"/>
</dbReference>
<dbReference type="PANTHER" id="PTHR37542:SF1">
    <property type="entry name" value="PRION-INHIBITION AND PROPAGATION HELO DOMAIN-CONTAINING PROTEIN"/>
    <property type="match status" value="1"/>
</dbReference>
<dbReference type="SUPFAM" id="SSF56112">
    <property type="entry name" value="Protein kinase-like (PK-like)"/>
    <property type="match status" value="1"/>
</dbReference>
<dbReference type="Proteomes" id="UP000256690">
    <property type="component" value="Unassembled WGS sequence"/>
</dbReference>
<comment type="caution">
    <text evidence="2">The sequence shown here is derived from an EMBL/GenBank/DDBJ whole genome shotgun (WGS) entry which is preliminary data.</text>
</comment>
<organism evidence="2 3">
    <name type="scientific">Aspergillus mulundensis</name>
    <dbReference type="NCBI Taxonomy" id="1810919"/>
    <lineage>
        <taxon>Eukaryota</taxon>
        <taxon>Fungi</taxon>
        <taxon>Dikarya</taxon>
        <taxon>Ascomycota</taxon>
        <taxon>Pezizomycotina</taxon>
        <taxon>Eurotiomycetes</taxon>
        <taxon>Eurotiomycetidae</taxon>
        <taxon>Eurotiales</taxon>
        <taxon>Aspergillaceae</taxon>
        <taxon>Aspergillus</taxon>
        <taxon>Aspergillus subgen. Nidulantes</taxon>
    </lineage>
</organism>
<gene>
    <name evidence="2" type="ORF">DSM5745_09757</name>
</gene>
<dbReference type="PROSITE" id="PS50011">
    <property type="entry name" value="PROTEIN_KINASE_DOM"/>
    <property type="match status" value="1"/>
</dbReference>
<dbReference type="GO" id="GO:0004672">
    <property type="term" value="F:protein kinase activity"/>
    <property type="evidence" value="ECO:0007669"/>
    <property type="project" value="InterPro"/>
</dbReference>
<name>A0A3D8QR96_9EURO</name>
<reference evidence="2 3" key="1">
    <citation type="journal article" date="2018" name="IMA Fungus">
        <title>IMA Genome-F 9: Draft genome sequence of Annulohypoxylon stygium, Aspergillus mulundensis, Berkeleyomyces basicola (syn. Thielaviopsis basicola), Ceratocystis smalleyi, two Cercospora beticola strains, Coleophoma cylindrospora, Fusarium fracticaudum, Phialophora cf. hyalina, and Morchella septimelata.</title>
        <authorList>
            <person name="Wingfield B.D."/>
            <person name="Bills G.F."/>
            <person name="Dong Y."/>
            <person name="Huang W."/>
            <person name="Nel W.J."/>
            <person name="Swalarsk-Parry B.S."/>
            <person name="Vaghefi N."/>
            <person name="Wilken P.M."/>
            <person name="An Z."/>
            <person name="de Beer Z.W."/>
            <person name="De Vos L."/>
            <person name="Chen L."/>
            <person name="Duong T.A."/>
            <person name="Gao Y."/>
            <person name="Hammerbacher A."/>
            <person name="Kikkert J.R."/>
            <person name="Li Y."/>
            <person name="Li H."/>
            <person name="Li K."/>
            <person name="Li Q."/>
            <person name="Liu X."/>
            <person name="Ma X."/>
            <person name="Naidoo K."/>
            <person name="Pethybridge S.J."/>
            <person name="Sun J."/>
            <person name="Steenkamp E.T."/>
            <person name="van der Nest M.A."/>
            <person name="van Wyk S."/>
            <person name="Wingfield M.J."/>
            <person name="Xiong C."/>
            <person name="Yue Q."/>
            <person name="Zhang X."/>
        </authorList>
    </citation>
    <scope>NUCLEOTIDE SEQUENCE [LARGE SCALE GENOMIC DNA]</scope>
    <source>
        <strain evidence="2 3">DSM 5745</strain>
    </source>
</reference>
<protein>
    <recommendedName>
        <fullName evidence="1">Protein kinase domain-containing protein</fullName>
    </recommendedName>
</protein>
<dbReference type="InterPro" id="IPR011009">
    <property type="entry name" value="Kinase-like_dom_sf"/>
</dbReference>
<evidence type="ECO:0000313" key="3">
    <source>
        <dbReference type="Proteomes" id="UP000256690"/>
    </source>
</evidence>
<feature type="domain" description="Protein kinase" evidence="1">
    <location>
        <begin position="1"/>
        <end position="177"/>
    </location>
</feature>
<accession>A0A3D8QR96</accession>
<dbReference type="RefSeq" id="XP_026599505.1">
    <property type="nucleotide sequence ID" value="XM_026751773.1"/>
</dbReference>
<dbReference type="InterPro" id="IPR000719">
    <property type="entry name" value="Prot_kinase_dom"/>
</dbReference>
<dbReference type="PANTHER" id="PTHR37542">
    <property type="entry name" value="HELO DOMAIN-CONTAINING PROTEIN-RELATED"/>
    <property type="match status" value="1"/>
</dbReference>
<dbReference type="STRING" id="1810919.A0A3D8QR96"/>
<proteinExistence type="predicted"/>
<evidence type="ECO:0000259" key="1">
    <source>
        <dbReference type="PROSITE" id="PS50011"/>
    </source>
</evidence>
<dbReference type="OrthoDB" id="1911848at2759"/>
<dbReference type="GeneID" id="38120127"/>
<keyword evidence="3" id="KW-1185">Reference proteome</keyword>
<dbReference type="AlphaFoldDB" id="A0A3D8QR96"/>
<dbReference type="Gene3D" id="1.10.510.10">
    <property type="entry name" value="Transferase(Phosphotransferase) domain 1"/>
    <property type="match status" value="1"/>
</dbReference>